<evidence type="ECO:0000256" key="2">
    <source>
        <dbReference type="ARBA" id="ARBA00004186"/>
    </source>
</evidence>
<feature type="region of interest" description="Disordered" evidence="19">
    <location>
        <begin position="43"/>
        <end position="63"/>
    </location>
</feature>
<evidence type="ECO:0000256" key="14">
    <source>
        <dbReference type="ARBA" id="ARBA00023242"/>
    </source>
</evidence>
<evidence type="ECO:0000256" key="13">
    <source>
        <dbReference type="ARBA" id="ARBA00023212"/>
    </source>
</evidence>
<evidence type="ECO:0000256" key="18">
    <source>
        <dbReference type="ARBA" id="ARBA00044358"/>
    </source>
</evidence>
<comment type="similarity">
    <text evidence="4">Belongs to the DASH complex DUO1 family.</text>
</comment>
<feature type="compositionally biased region" description="Low complexity" evidence="19">
    <location>
        <begin position="219"/>
        <end position="270"/>
    </location>
</feature>
<keyword evidence="9" id="KW-0498">Mitosis</keyword>
<dbReference type="GO" id="GO:0005874">
    <property type="term" value="C:microtubule"/>
    <property type="evidence" value="ECO:0007669"/>
    <property type="project" value="UniProtKB-KW"/>
</dbReference>
<dbReference type="EMBL" id="JARJCM010000004">
    <property type="protein sequence ID" value="KAJ7045550.1"/>
    <property type="molecule type" value="Genomic_DNA"/>
</dbReference>
<evidence type="ECO:0000313" key="20">
    <source>
        <dbReference type="EMBL" id="KAJ7045550.1"/>
    </source>
</evidence>
<evidence type="ECO:0000256" key="9">
    <source>
        <dbReference type="ARBA" id="ARBA00022776"/>
    </source>
</evidence>
<dbReference type="GO" id="GO:0000278">
    <property type="term" value="P:mitotic cell cycle"/>
    <property type="evidence" value="ECO:0007669"/>
    <property type="project" value="InterPro"/>
</dbReference>
<gene>
    <name evidence="20" type="ORF">C8F04DRAFT_1065246</name>
</gene>
<name>A0AAD6TII0_9AGAR</name>
<keyword evidence="13" id="KW-0206">Cytoskeleton</keyword>
<evidence type="ECO:0000256" key="16">
    <source>
        <dbReference type="ARBA" id="ARBA00023328"/>
    </source>
</evidence>
<keyword evidence="12" id="KW-0175">Coiled coil</keyword>
<feature type="compositionally biased region" description="Low complexity" evidence="19">
    <location>
        <begin position="1"/>
        <end position="14"/>
    </location>
</feature>
<evidence type="ECO:0000256" key="5">
    <source>
        <dbReference type="ARBA" id="ARBA00022454"/>
    </source>
</evidence>
<dbReference type="Proteomes" id="UP001218188">
    <property type="component" value="Unassembled WGS sequence"/>
</dbReference>
<keyword evidence="5" id="KW-0158">Chromosome</keyword>
<evidence type="ECO:0000256" key="6">
    <source>
        <dbReference type="ARBA" id="ARBA00022490"/>
    </source>
</evidence>
<feature type="region of interest" description="Disordered" evidence="19">
    <location>
        <begin position="175"/>
        <end position="270"/>
    </location>
</feature>
<dbReference type="AlphaFoldDB" id="A0AAD6TII0"/>
<feature type="compositionally biased region" description="Basic and acidic residues" evidence="19">
    <location>
        <begin position="175"/>
        <end position="211"/>
    </location>
</feature>
<evidence type="ECO:0000256" key="15">
    <source>
        <dbReference type="ARBA" id="ARBA00023306"/>
    </source>
</evidence>
<keyword evidence="6" id="KW-0963">Cytoplasm</keyword>
<evidence type="ECO:0000256" key="8">
    <source>
        <dbReference type="ARBA" id="ARBA00022701"/>
    </source>
</evidence>
<evidence type="ECO:0000256" key="7">
    <source>
        <dbReference type="ARBA" id="ARBA00022618"/>
    </source>
</evidence>
<evidence type="ECO:0000256" key="3">
    <source>
        <dbReference type="ARBA" id="ARBA00004629"/>
    </source>
</evidence>
<organism evidence="20 21">
    <name type="scientific">Mycena alexandri</name>
    <dbReference type="NCBI Taxonomy" id="1745969"/>
    <lineage>
        <taxon>Eukaryota</taxon>
        <taxon>Fungi</taxon>
        <taxon>Dikarya</taxon>
        <taxon>Basidiomycota</taxon>
        <taxon>Agaricomycotina</taxon>
        <taxon>Agaricomycetes</taxon>
        <taxon>Agaricomycetidae</taxon>
        <taxon>Agaricales</taxon>
        <taxon>Marasmiineae</taxon>
        <taxon>Mycenaceae</taxon>
        <taxon>Mycena</taxon>
    </lineage>
</organism>
<dbReference type="PANTHER" id="PTHR28216:SF1">
    <property type="entry name" value="DASH COMPLEX SUBUNIT DUO1"/>
    <property type="match status" value="1"/>
</dbReference>
<dbReference type="InterPro" id="IPR013960">
    <property type="entry name" value="DASH_Duo1"/>
</dbReference>
<evidence type="ECO:0000256" key="17">
    <source>
        <dbReference type="ARBA" id="ARBA00044152"/>
    </source>
</evidence>
<feature type="region of interest" description="Disordered" evidence="19">
    <location>
        <begin position="1"/>
        <end position="20"/>
    </location>
</feature>
<dbReference type="GO" id="GO:0072686">
    <property type="term" value="C:mitotic spindle"/>
    <property type="evidence" value="ECO:0007669"/>
    <property type="project" value="InterPro"/>
</dbReference>
<dbReference type="Pfam" id="PF08651">
    <property type="entry name" value="DASH_Duo1"/>
    <property type="match status" value="1"/>
</dbReference>
<keyword evidence="14" id="KW-0539">Nucleus</keyword>
<protein>
    <recommendedName>
        <fullName evidence="17">DASH complex subunit DUO1</fullName>
    </recommendedName>
    <alternativeName>
        <fullName evidence="18">Outer kinetochore protein DUO1</fullName>
    </alternativeName>
</protein>
<accession>A0AAD6TII0</accession>
<evidence type="ECO:0000256" key="10">
    <source>
        <dbReference type="ARBA" id="ARBA00022829"/>
    </source>
</evidence>
<proteinExistence type="inferred from homology"/>
<evidence type="ECO:0000256" key="4">
    <source>
        <dbReference type="ARBA" id="ARBA00005366"/>
    </source>
</evidence>
<evidence type="ECO:0000256" key="1">
    <source>
        <dbReference type="ARBA" id="ARBA00004123"/>
    </source>
</evidence>
<keyword evidence="21" id="KW-1185">Reference proteome</keyword>
<evidence type="ECO:0000256" key="11">
    <source>
        <dbReference type="ARBA" id="ARBA00022838"/>
    </source>
</evidence>
<keyword evidence="8" id="KW-0493">Microtubule</keyword>
<sequence length="270" mass="29079">MSESSELFNSSSGSRLLSEPPFFASGSSLSLLTGPGGDDLSISELSLSDKLEAGQPDDGALPNDAEELERLKKHTGRLRDEKLQNDAFALKKLNAALKSFSDALGDVGSQTERVATQLEQTEALLNKYVGILSGSEEFARLIFDEQWQGAEADEKIIAQEQREAEETARKIEAERVAAAQREQERLRREELERAAQKEREQAERDKNERAAARGGVRGVRGTRASMRAARGSRGGAPSSTRPSATAATAGTITSSAARGSSTTRGLGRRS</sequence>
<dbReference type="GO" id="GO:0007059">
    <property type="term" value="P:chromosome segregation"/>
    <property type="evidence" value="ECO:0007669"/>
    <property type="project" value="UniProtKB-KW"/>
</dbReference>
<comment type="subcellular location">
    <subcellularLocation>
        <location evidence="3">Chromosome</location>
        <location evidence="3">Centromere</location>
        <location evidence="3">Kinetochore</location>
    </subcellularLocation>
    <subcellularLocation>
        <location evidence="2">Cytoplasm</location>
        <location evidence="2">Cytoskeleton</location>
        <location evidence="2">Spindle</location>
    </subcellularLocation>
    <subcellularLocation>
        <location evidence="1">Nucleus</location>
    </subcellularLocation>
</comment>
<reference evidence="20" key="1">
    <citation type="submission" date="2023-03" db="EMBL/GenBank/DDBJ databases">
        <title>Massive genome expansion in bonnet fungi (Mycena s.s.) driven by repeated elements and novel gene families across ecological guilds.</title>
        <authorList>
            <consortium name="Lawrence Berkeley National Laboratory"/>
            <person name="Harder C.B."/>
            <person name="Miyauchi S."/>
            <person name="Viragh M."/>
            <person name="Kuo A."/>
            <person name="Thoen E."/>
            <person name="Andreopoulos B."/>
            <person name="Lu D."/>
            <person name="Skrede I."/>
            <person name="Drula E."/>
            <person name="Henrissat B."/>
            <person name="Morin E."/>
            <person name="Kohler A."/>
            <person name="Barry K."/>
            <person name="LaButti K."/>
            <person name="Morin E."/>
            <person name="Salamov A."/>
            <person name="Lipzen A."/>
            <person name="Mereny Z."/>
            <person name="Hegedus B."/>
            <person name="Baldrian P."/>
            <person name="Stursova M."/>
            <person name="Weitz H."/>
            <person name="Taylor A."/>
            <person name="Grigoriev I.V."/>
            <person name="Nagy L.G."/>
            <person name="Martin F."/>
            <person name="Kauserud H."/>
        </authorList>
    </citation>
    <scope>NUCLEOTIDE SEQUENCE</scope>
    <source>
        <strain evidence="20">CBHHK200</strain>
    </source>
</reference>
<evidence type="ECO:0000256" key="19">
    <source>
        <dbReference type="SAM" id="MobiDB-lite"/>
    </source>
</evidence>
<dbReference type="GO" id="GO:0042729">
    <property type="term" value="C:DASH complex"/>
    <property type="evidence" value="ECO:0007669"/>
    <property type="project" value="InterPro"/>
</dbReference>
<comment type="caution">
    <text evidence="20">The sequence shown here is derived from an EMBL/GenBank/DDBJ whole genome shotgun (WGS) entry which is preliminary data.</text>
</comment>
<keyword evidence="7" id="KW-0132">Cell division</keyword>
<evidence type="ECO:0000313" key="21">
    <source>
        <dbReference type="Proteomes" id="UP001218188"/>
    </source>
</evidence>
<keyword evidence="15" id="KW-0131">Cell cycle</keyword>
<dbReference type="GO" id="GO:0051301">
    <property type="term" value="P:cell division"/>
    <property type="evidence" value="ECO:0007669"/>
    <property type="project" value="UniProtKB-KW"/>
</dbReference>
<keyword evidence="16" id="KW-0137">Centromere</keyword>
<keyword evidence="11" id="KW-0995">Kinetochore</keyword>
<evidence type="ECO:0000256" key="12">
    <source>
        <dbReference type="ARBA" id="ARBA00023054"/>
    </source>
</evidence>
<keyword evidence="10" id="KW-0159">Chromosome partition</keyword>
<dbReference type="PANTHER" id="PTHR28216">
    <property type="entry name" value="DASH COMPLEX SUBUNIT DUO1"/>
    <property type="match status" value="1"/>
</dbReference>